<protein>
    <submittedName>
        <fullName evidence="3">Glycosyltransferase, MGT family</fullName>
    </submittedName>
</protein>
<dbReference type="RefSeq" id="WP_073481789.1">
    <property type="nucleotide sequence ID" value="NZ_FQVN01000003.1"/>
</dbReference>
<dbReference type="PANTHER" id="PTHR48050:SF13">
    <property type="entry name" value="STEROL 3-BETA-GLUCOSYLTRANSFERASE UGT80A2"/>
    <property type="match status" value="1"/>
</dbReference>
<dbReference type="STRING" id="2017.SAMN05444320_103394"/>
<dbReference type="PANTHER" id="PTHR48050">
    <property type="entry name" value="STEROL 3-BETA-GLUCOSYLTRANSFERASE"/>
    <property type="match status" value="1"/>
</dbReference>
<evidence type="ECO:0000256" key="2">
    <source>
        <dbReference type="ARBA" id="ARBA00022679"/>
    </source>
</evidence>
<evidence type="ECO:0000313" key="3">
    <source>
        <dbReference type="EMBL" id="SHF37347.1"/>
    </source>
</evidence>
<dbReference type="GO" id="GO:0017000">
    <property type="term" value="P:antibiotic biosynthetic process"/>
    <property type="evidence" value="ECO:0007669"/>
    <property type="project" value="UniProtKB-ARBA"/>
</dbReference>
<dbReference type="FunFam" id="3.40.50.2000:FF:000072">
    <property type="entry name" value="Glycosyl transferase"/>
    <property type="match status" value="1"/>
</dbReference>
<keyword evidence="2 3" id="KW-0808">Transferase</keyword>
<dbReference type="CDD" id="cd03784">
    <property type="entry name" value="GT1_Gtf-like"/>
    <property type="match status" value="1"/>
</dbReference>
<dbReference type="GO" id="GO:0008194">
    <property type="term" value="F:UDP-glycosyltransferase activity"/>
    <property type="evidence" value="ECO:0007669"/>
    <property type="project" value="InterPro"/>
</dbReference>
<dbReference type="InterPro" id="IPR050426">
    <property type="entry name" value="Glycosyltransferase_28"/>
</dbReference>
<proteinExistence type="inferred from homology"/>
<dbReference type="Pfam" id="PF00201">
    <property type="entry name" value="UDPGT"/>
    <property type="match status" value="1"/>
</dbReference>
<name>A0A1M5B4U3_STRHI</name>
<gene>
    <name evidence="3" type="ORF">SAMN05444320_103394</name>
</gene>
<comment type="similarity">
    <text evidence="1">Belongs to the UDP-glycosyltransferase family.</text>
</comment>
<dbReference type="Gene3D" id="3.40.50.2000">
    <property type="entry name" value="Glycogen Phosphorylase B"/>
    <property type="match status" value="2"/>
</dbReference>
<dbReference type="EMBL" id="FQVN01000003">
    <property type="protein sequence ID" value="SHF37347.1"/>
    <property type="molecule type" value="Genomic_DNA"/>
</dbReference>
<evidence type="ECO:0000256" key="1">
    <source>
        <dbReference type="ARBA" id="ARBA00009995"/>
    </source>
</evidence>
<organism evidence="3 4">
    <name type="scientific">Streptoalloteichus hindustanus</name>
    <dbReference type="NCBI Taxonomy" id="2017"/>
    <lineage>
        <taxon>Bacteria</taxon>
        <taxon>Bacillati</taxon>
        <taxon>Actinomycetota</taxon>
        <taxon>Actinomycetes</taxon>
        <taxon>Pseudonocardiales</taxon>
        <taxon>Pseudonocardiaceae</taxon>
        <taxon>Streptoalloteichus</taxon>
    </lineage>
</organism>
<dbReference type="InterPro" id="IPR002213">
    <property type="entry name" value="UDP_glucos_trans"/>
</dbReference>
<evidence type="ECO:0000313" key="4">
    <source>
        <dbReference type="Proteomes" id="UP000184501"/>
    </source>
</evidence>
<keyword evidence="4" id="KW-1185">Reference proteome</keyword>
<dbReference type="OrthoDB" id="6620093at2"/>
<sequence length="410" mass="44647">MARTVSTSPTTSSRRDGVRPAHVLVSTAPAHGHVNPMLGIVTELAARGHRVSYTTTEEFVPRVEAAGATAVTYDSVLPSGPHAEWPEDLQEGQLLFLRETENVLPQFEAAFRDDRPDVVLSEDPTGAGRLLAEKWGVPAIHMWEYLAMNEHWTMQDEMDSYDAENPATVEYFTRLTALLSSLDIAASPEEHFGKVLRGGIALYPRSFQYRGETFGDEFAFVGPCLGDRDFQGGWQAPGDGRPVVLVSLGSAYNQRPEFYRTCFQAFGDLPWHVVLSIGQRLDPAALGPAPANVEVHAHVPQLAVLAEASLFVTHAGMGGTIEALYHGVPMVAIPQMLEQEFNARRVEELGLGRMLRPEDVTVESLRTAALTVAASGPVRERVLAMRDETRRAGGAAAAADVVEARLAARK</sequence>
<dbReference type="SUPFAM" id="SSF53756">
    <property type="entry name" value="UDP-Glycosyltransferase/glycogen phosphorylase"/>
    <property type="match status" value="1"/>
</dbReference>
<accession>A0A1M5B4U3</accession>
<dbReference type="Proteomes" id="UP000184501">
    <property type="component" value="Unassembled WGS sequence"/>
</dbReference>
<reference evidence="3 4" key="1">
    <citation type="submission" date="2016-11" db="EMBL/GenBank/DDBJ databases">
        <authorList>
            <person name="Jaros S."/>
            <person name="Januszkiewicz K."/>
            <person name="Wedrychowicz H."/>
        </authorList>
    </citation>
    <scope>NUCLEOTIDE SEQUENCE [LARGE SCALE GENOMIC DNA]</scope>
    <source>
        <strain evidence="3 4">DSM 44523</strain>
    </source>
</reference>
<dbReference type="NCBIfam" id="TIGR01426">
    <property type="entry name" value="MGT"/>
    <property type="match status" value="1"/>
</dbReference>
<dbReference type="GO" id="GO:0016758">
    <property type="term" value="F:hexosyltransferase activity"/>
    <property type="evidence" value="ECO:0007669"/>
    <property type="project" value="InterPro"/>
</dbReference>
<dbReference type="InterPro" id="IPR006326">
    <property type="entry name" value="UDPGT_MGT-like"/>
</dbReference>
<dbReference type="AlphaFoldDB" id="A0A1M5B4U3"/>